<name>A0ABS1E6D7_9GAMM</name>
<evidence type="ECO:0000256" key="2">
    <source>
        <dbReference type="ARBA" id="ARBA00022553"/>
    </source>
</evidence>
<evidence type="ECO:0000256" key="5">
    <source>
        <dbReference type="ARBA" id="ARBA00022982"/>
    </source>
</evidence>
<feature type="domain" description="FMN-binding" evidence="8">
    <location>
        <begin position="103"/>
        <end position="195"/>
    </location>
</feature>
<proteinExistence type="inferred from homology"/>
<dbReference type="EC" id="7.-.-.-" evidence="6"/>
<dbReference type="Pfam" id="PF04205">
    <property type="entry name" value="FMN_bind"/>
    <property type="match status" value="1"/>
</dbReference>
<keyword evidence="4 6" id="KW-0288">FMN</keyword>
<dbReference type="NCBIfam" id="TIGR01947">
    <property type="entry name" value="rnfG"/>
    <property type="match status" value="1"/>
</dbReference>
<reference evidence="9 10" key="1">
    <citation type="journal article" date="2020" name="Microorganisms">
        <title>Osmotic Adaptation and Compatible Solute Biosynthesis of Phototrophic Bacteria as Revealed from Genome Analyses.</title>
        <authorList>
            <person name="Imhoff J.F."/>
            <person name="Rahn T."/>
            <person name="Kunzel S."/>
            <person name="Keller A."/>
            <person name="Neulinger S.C."/>
        </authorList>
    </citation>
    <scope>NUCLEOTIDE SEQUENCE [LARGE SCALE GENOMIC DNA]</scope>
    <source>
        <strain evidence="9 10">DSM 15116</strain>
    </source>
</reference>
<comment type="cofactor">
    <cofactor evidence="6">
        <name>FMN</name>
        <dbReference type="ChEBI" id="CHEBI:58210"/>
    </cofactor>
</comment>
<comment type="function">
    <text evidence="6">Part of a membrane-bound complex that couples electron transfer with translocation of ions across the membrane.</text>
</comment>
<evidence type="ECO:0000256" key="1">
    <source>
        <dbReference type="ARBA" id="ARBA00022448"/>
    </source>
</evidence>
<feature type="region of interest" description="Disordered" evidence="7">
    <location>
        <begin position="205"/>
        <end position="230"/>
    </location>
</feature>
<comment type="subunit">
    <text evidence="6">The complex is composed of six subunits: RnfA, RnfB, RnfC, RnfD, RnfE and RnfG.</text>
</comment>
<dbReference type="PANTHER" id="PTHR36118:SF1">
    <property type="entry name" value="ION-TRANSLOCATING OXIDOREDUCTASE COMPLEX SUBUNIT G"/>
    <property type="match status" value="1"/>
</dbReference>
<gene>
    <name evidence="6" type="primary">rnfG</name>
    <name evidence="9" type="ORF">CKO13_02735</name>
</gene>
<dbReference type="InterPro" id="IPR010209">
    <property type="entry name" value="Ion_transpt_RnfG/RsxG"/>
</dbReference>
<evidence type="ECO:0000313" key="9">
    <source>
        <dbReference type="EMBL" id="MBK1725951.1"/>
    </source>
</evidence>
<keyword evidence="6" id="KW-0812">Transmembrane</keyword>
<accession>A0ABS1E6D7</accession>
<keyword evidence="6" id="KW-0997">Cell inner membrane</keyword>
<dbReference type="Proteomes" id="UP000738126">
    <property type="component" value="Unassembled WGS sequence"/>
</dbReference>
<dbReference type="HAMAP" id="MF_00479">
    <property type="entry name" value="RsxG_RnfG"/>
    <property type="match status" value="1"/>
</dbReference>
<keyword evidence="6" id="KW-1278">Translocase</keyword>
<keyword evidence="1 6" id="KW-0813">Transport</keyword>
<keyword evidence="2 6" id="KW-0597">Phosphoprotein</keyword>
<keyword evidence="3 6" id="KW-0285">Flavoprotein</keyword>
<protein>
    <recommendedName>
        <fullName evidence="6">Ion-translocating oxidoreductase complex subunit G</fullName>
        <ecNumber evidence="6">7.-.-.-</ecNumber>
    </recommendedName>
    <alternativeName>
        <fullName evidence="6">Rnf electron transport complex subunit G</fullName>
    </alternativeName>
</protein>
<evidence type="ECO:0000259" key="8">
    <source>
        <dbReference type="SMART" id="SM00900"/>
    </source>
</evidence>
<comment type="similarity">
    <text evidence="6">Belongs to the RnfG family.</text>
</comment>
<evidence type="ECO:0000256" key="6">
    <source>
        <dbReference type="HAMAP-Rule" id="MF_00479"/>
    </source>
</evidence>
<dbReference type="SMART" id="SM00900">
    <property type="entry name" value="FMN_bind"/>
    <property type="match status" value="1"/>
</dbReference>
<dbReference type="InterPro" id="IPR007329">
    <property type="entry name" value="FMN-bd"/>
</dbReference>
<evidence type="ECO:0000313" key="10">
    <source>
        <dbReference type="Proteomes" id="UP000738126"/>
    </source>
</evidence>
<feature type="modified residue" description="FMN phosphoryl threonine" evidence="6">
    <location>
        <position position="178"/>
    </location>
</feature>
<organism evidence="9 10">
    <name type="scientific">Halorhodospira neutriphila</name>
    <dbReference type="NCBI Taxonomy" id="168379"/>
    <lineage>
        <taxon>Bacteria</taxon>
        <taxon>Pseudomonadati</taxon>
        <taxon>Pseudomonadota</taxon>
        <taxon>Gammaproteobacteria</taxon>
        <taxon>Chromatiales</taxon>
        <taxon>Ectothiorhodospiraceae</taxon>
        <taxon>Halorhodospira</taxon>
    </lineage>
</organism>
<evidence type="ECO:0000256" key="7">
    <source>
        <dbReference type="SAM" id="MobiDB-lite"/>
    </source>
</evidence>
<dbReference type="PANTHER" id="PTHR36118">
    <property type="entry name" value="ION-TRANSLOCATING OXIDOREDUCTASE COMPLEX SUBUNIT G"/>
    <property type="match status" value="1"/>
</dbReference>
<comment type="caution">
    <text evidence="9">The sequence shown here is derived from an EMBL/GenBank/DDBJ whole genome shotgun (WGS) entry which is preliminary data.</text>
</comment>
<feature type="compositionally biased region" description="Basic and acidic residues" evidence="7">
    <location>
        <begin position="207"/>
        <end position="230"/>
    </location>
</feature>
<keyword evidence="6" id="KW-1003">Cell membrane</keyword>
<dbReference type="RefSeq" id="WP_200256578.1">
    <property type="nucleotide sequence ID" value="NZ_NRSH01000017.1"/>
</dbReference>
<dbReference type="EMBL" id="NRSH01000017">
    <property type="protein sequence ID" value="MBK1725951.1"/>
    <property type="molecule type" value="Genomic_DNA"/>
</dbReference>
<keyword evidence="6" id="KW-0472">Membrane</keyword>
<sequence length="230" mass="24930">MTTPQRPSYQQRTAYHVTLLGAVALLCSAALVIADLQTREPIEAAQQRRLGEKLVQVLPIERVEAAPLEHAVALADGERRTRAWQLVRDGRVAAVAVERIGAGYGGPIRVLVGIDRSGTIIASRVTDHQETPGLGDKIEARRTDWIEAFAGRSLANTAPSEWAVRKDGGDFDQFTGATITPRAVVNAVHEALRLFERQRATLLDPATAEREAPLQVRIDPHGKEGGSPDG</sequence>
<comment type="subcellular location">
    <subcellularLocation>
        <location evidence="6">Cell inner membrane</location>
        <topology evidence="6">Single-pass membrane protein</topology>
    </subcellularLocation>
</comment>
<keyword evidence="6" id="KW-1133">Transmembrane helix</keyword>
<dbReference type="NCBIfam" id="NF002519">
    <property type="entry name" value="PRK01908.1"/>
    <property type="match status" value="1"/>
</dbReference>
<keyword evidence="5 6" id="KW-0249">Electron transport</keyword>
<evidence type="ECO:0000256" key="3">
    <source>
        <dbReference type="ARBA" id="ARBA00022630"/>
    </source>
</evidence>
<evidence type="ECO:0000256" key="4">
    <source>
        <dbReference type="ARBA" id="ARBA00022643"/>
    </source>
</evidence>
<dbReference type="PIRSF" id="PIRSF006091">
    <property type="entry name" value="E_trnsport_RnfG"/>
    <property type="match status" value="1"/>
</dbReference>
<keyword evidence="10" id="KW-1185">Reference proteome</keyword>